<evidence type="ECO:0000313" key="3">
    <source>
        <dbReference type="EMBL" id="GAA2135178.1"/>
    </source>
</evidence>
<dbReference type="InterPro" id="IPR049577">
    <property type="entry name" value="GMPP_N"/>
</dbReference>
<dbReference type="GO" id="GO:0016779">
    <property type="term" value="F:nucleotidyltransferase activity"/>
    <property type="evidence" value="ECO:0007669"/>
    <property type="project" value="UniProtKB-KW"/>
</dbReference>
<accession>A0ABN2Z146</accession>
<reference evidence="3 4" key="1">
    <citation type="journal article" date="2019" name="Int. J. Syst. Evol. Microbiol.">
        <title>The Global Catalogue of Microorganisms (GCM) 10K type strain sequencing project: providing services to taxonomists for standard genome sequencing and annotation.</title>
        <authorList>
            <consortium name="The Broad Institute Genomics Platform"/>
            <consortium name="The Broad Institute Genome Sequencing Center for Infectious Disease"/>
            <person name="Wu L."/>
            <person name="Ma J."/>
        </authorList>
    </citation>
    <scope>NUCLEOTIDE SEQUENCE [LARGE SCALE GENOMIC DNA]</scope>
    <source>
        <strain evidence="3 4">JCM 16022</strain>
    </source>
</reference>
<keyword evidence="3" id="KW-0808">Transferase</keyword>
<dbReference type="Proteomes" id="UP001501771">
    <property type="component" value="Unassembled WGS sequence"/>
</dbReference>
<proteinExistence type="predicted"/>
<dbReference type="RefSeq" id="WP_344145705.1">
    <property type="nucleotide sequence ID" value="NZ_BAAAQR010000001.1"/>
</dbReference>
<sequence>MAANRSIDNFWAVIPAGGAGTRLWPLSRAGAPKFLHDLTGSGMSLLQETWARLAPLAEERFVVVTGRAHRAAVTEQLPSLGPGAVLAEPSPRDSMAAIGLAAALLERDDPDAVMGSFAADHVIADHEAFSESVRVAVDAARADWLVTLGIEPTFPSSAFGYIHLGEDLPGVTGARAVRAFVEKPSTDVAEGYLATGAYRWNAGMFVVRPGVLLDLLARWHPEFAAALRAIAADVSLLEELWPTLPKIALDHAIAEPAAEAGRVAVVPASFAWDDVGDFDSLAGLLDRSGAGTTVLGDSSLVRVFESSGLVVPRSGRVVAVVGLDDVVVVDTPDALLVTTRERAQQVKEIVAGLRDADRHDLT</sequence>
<dbReference type="InterPro" id="IPR054566">
    <property type="entry name" value="ManC/GMP-like_b-helix"/>
</dbReference>
<dbReference type="EMBL" id="BAAAQR010000001">
    <property type="protein sequence ID" value="GAA2135178.1"/>
    <property type="molecule type" value="Genomic_DNA"/>
</dbReference>
<feature type="domain" description="MannoseP isomerase/GMP-like beta-helix" evidence="2">
    <location>
        <begin position="305"/>
        <end position="352"/>
    </location>
</feature>
<evidence type="ECO:0000259" key="1">
    <source>
        <dbReference type="Pfam" id="PF00483"/>
    </source>
</evidence>
<dbReference type="InterPro" id="IPR051161">
    <property type="entry name" value="Mannose-6P_isomerase_type2"/>
</dbReference>
<protein>
    <submittedName>
        <fullName evidence="3">Mannose-1-phosphate guanylyltransferase</fullName>
    </submittedName>
</protein>
<dbReference type="SUPFAM" id="SSF53448">
    <property type="entry name" value="Nucleotide-diphospho-sugar transferases"/>
    <property type="match status" value="1"/>
</dbReference>
<dbReference type="PANTHER" id="PTHR46390">
    <property type="entry name" value="MANNOSE-1-PHOSPHATE GUANYLYLTRANSFERASE"/>
    <property type="match status" value="1"/>
</dbReference>
<dbReference type="SUPFAM" id="SSF159283">
    <property type="entry name" value="Guanosine diphospho-D-mannose pyrophosphorylase/mannose-6-phosphate isomerase linker domain"/>
    <property type="match status" value="1"/>
</dbReference>
<gene>
    <name evidence="3" type="ORF">GCM10009844_00180</name>
</gene>
<keyword evidence="4" id="KW-1185">Reference proteome</keyword>
<dbReference type="Pfam" id="PF00483">
    <property type="entry name" value="NTP_transferase"/>
    <property type="match status" value="1"/>
</dbReference>
<dbReference type="InterPro" id="IPR029044">
    <property type="entry name" value="Nucleotide-diphossugar_trans"/>
</dbReference>
<organism evidence="3 4">
    <name type="scientific">Nocardioides koreensis</name>
    <dbReference type="NCBI Taxonomy" id="433651"/>
    <lineage>
        <taxon>Bacteria</taxon>
        <taxon>Bacillati</taxon>
        <taxon>Actinomycetota</taxon>
        <taxon>Actinomycetes</taxon>
        <taxon>Propionibacteriales</taxon>
        <taxon>Nocardioidaceae</taxon>
        <taxon>Nocardioides</taxon>
    </lineage>
</organism>
<dbReference type="Pfam" id="PF22640">
    <property type="entry name" value="ManC_GMP_beta-helix"/>
    <property type="match status" value="1"/>
</dbReference>
<dbReference type="InterPro" id="IPR005835">
    <property type="entry name" value="NTP_transferase_dom"/>
</dbReference>
<name>A0ABN2Z146_9ACTN</name>
<dbReference type="Gene3D" id="3.90.550.10">
    <property type="entry name" value="Spore Coat Polysaccharide Biosynthesis Protein SpsA, Chain A"/>
    <property type="match status" value="1"/>
</dbReference>
<evidence type="ECO:0000259" key="2">
    <source>
        <dbReference type="Pfam" id="PF22640"/>
    </source>
</evidence>
<evidence type="ECO:0000313" key="4">
    <source>
        <dbReference type="Proteomes" id="UP001501771"/>
    </source>
</evidence>
<keyword evidence="3" id="KW-0548">Nucleotidyltransferase</keyword>
<feature type="domain" description="Nucleotidyl transferase" evidence="1">
    <location>
        <begin position="12"/>
        <end position="282"/>
    </location>
</feature>
<dbReference type="CDD" id="cd02509">
    <property type="entry name" value="GDP-M1P_Guanylyltransferase"/>
    <property type="match status" value="1"/>
</dbReference>
<comment type="caution">
    <text evidence="3">The sequence shown here is derived from an EMBL/GenBank/DDBJ whole genome shotgun (WGS) entry which is preliminary data.</text>
</comment>
<dbReference type="PANTHER" id="PTHR46390:SF1">
    <property type="entry name" value="MANNOSE-1-PHOSPHATE GUANYLYLTRANSFERASE"/>
    <property type="match status" value="1"/>
</dbReference>